<organism evidence="2 3">
    <name type="scientific">Weissella jogaejeotgali</name>
    <dbReference type="NCBI Taxonomy" id="1631871"/>
    <lineage>
        <taxon>Bacteria</taxon>
        <taxon>Bacillati</taxon>
        <taxon>Bacillota</taxon>
        <taxon>Bacilli</taxon>
        <taxon>Lactobacillales</taxon>
        <taxon>Lactobacillaceae</taxon>
        <taxon>Weissella</taxon>
    </lineage>
</organism>
<feature type="transmembrane region" description="Helical" evidence="1">
    <location>
        <begin position="266"/>
        <end position="284"/>
    </location>
</feature>
<sequence length="460" mass="52677">MVSWLMPFAILPKTYTFFFFDLFSQIAVVVFGLFILVKLYLQPARLEDVLPKTTTLRIWGVFIVAQLILMTYQSFAVGSTTRIYGLLHGLMMFIQVILSIWIAYTIQKMLIRSYADAVKFMKSVFITMAVYLGLIVLPQILYLFGLTSLSHWVNPIAHLFERHWANRDFYDSGSYVATSMRVNGFEPEAAYLALLVGIAFSPFLLMLIQEPLKAFKNRWIYWTALILGAASLGVLLLAKTTTGFLLIGILALVYWLAAPKKQKISLFFLGIIALLGVVVAYVAVPSIHSLLNTWIFQKGGTDNRLGGTIALIKTWLQHPLFGVGYGYEGQYIVDNLPEWSKNNFEYMQVYRKQAYPILNDLFGWLARYGLVFCLTFAWLLFSLIKRSLVILKKITGQFDERSMFYRISIKAFYMTVVVVVVVSAVTPSNVMSWPIFLMLFFYWRVVHIAENDVFAKESEE</sequence>
<dbReference type="Proteomes" id="UP000185473">
    <property type="component" value="Chromosome"/>
</dbReference>
<reference evidence="2 3" key="1">
    <citation type="submission" date="2016-02" db="EMBL/GenBank/DDBJ databases">
        <title>Complete Genome Sequence of Weissella jogaejeotgali FOL01.</title>
        <authorList>
            <person name="Lee J.-H."/>
            <person name="Ku H.-J."/>
        </authorList>
    </citation>
    <scope>NUCLEOTIDE SEQUENCE [LARGE SCALE GENOMIC DNA]</scope>
    <source>
        <strain evidence="2 3">FOL01</strain>
    </source>
</reference>
<feature type="transmembrane region" description="Helical" evidence="1">
    <location>
        <begin position="243"/>
        <end position="259"/>
    </location>
</feature>
<feature type="transmembrane region" description="Helical" evidence="1">
    <location>
        <begin position="189"/>
        <end position="207"/>
    </location>
</feature>
<dbReference type="RefSeq" id="WP_075269450.1">
    <property type="nucleotide sequence ID" value="NZ_CP014332.1"/>
</dbReference>
<keyword evidence="3" id="KW-1185">Reference proteome</keyword>
<evidence type="ECO:0008006" key="4">
    <source>
        <dbReference type="Google" id="ProtNLM"/>
    </source>
</evidence>
<feature type="transmembrane region" description="Helical" evidence="1">
    <location>
        <begin position="83"/>
        <end position="104"/>
    </location>
</feature>
<feature type="transmembrane region" description="Helical" evidence="1">
    <location>
        <begin position="124"/>
        <end position="144"/>
    </location>
</feature>
<dbReference type="EMBL" id="CP014332">
    <property type="protein sequence ID" value="APS41610.1"/>
    <property type="molecule type" value="Genomic_DNA"/>
</dbReference>
<feature type="transmembrane region" description="Helical" evidence="1">
    <location>
        <begin position="365"/>
        <end position="384"/>
    </location>
</feature>
<protein>
    <recommendedName>
        <fullName evidence="4">O-antigen polymerase</fullName>
    </recommendedName>
</protein>
<dbReference type="STRING" id="1631871.FOL01_0751"/>
<dbReference type="KEGG" id="wjo:FOL01_0751"/>
<keyword evidence="1" id="KW-0472">Membrane</keyword>
<feature type="transmembrane region" description="Helical" evidence="1">
    <location>
        <begin position="404"/>
        <end position="425"/>
    </location>
</feature>
<feature type="transmembrane region" description="Helical" evidence="1">
    <location>
        <begin position="15"/>
        <end position="37"/>
    </location>
</feature>
<keyword evidence="1" id="KW-0812">Transmembrane</keyword>
<evidence type="ECO:0000313" key="3">
    <source>
        <dbReference type="Proteomes" id="UP000185473"/>
    </source>
</evidence>
<feature type="transmembrane region" description="Helical" evidence="1">
    <location>
        <begin position="431"/>
        <end position="449"/>
    </location>
</feature>
<keyword evidence="1" id="KW-1133">Transmembrane helix</keyword>
<accession>A0A1L6RAX1</accession>
<feature type="transmembrane region" description="Helical" evidence="1">
    <location>
        <begin position="58"/>
        <end position="77"/>
    </location>
</feature>
<feature type="transmembrane region" description="Helical" evidence="1">
    <location>
        <begin position="219"/>
        <end position="237"/>
    </location>
</feature>
<evidence type="ECO:0000256" key="1">
    <source>
        <dbReference type="SAM" id="Phobius"/>
    </source>
</evidence>
<name>A0A1L6RAX1_9LACO</name>
<dbReference type="AlphaFoldDB" id="A0A1L6RAX1"/>
<dbReference type="OrthoDB" id="2148748at2"/>
<evidence type="ECO:0000313" key="2">
    <source>
        <dbReference type="EMBL" id="APS41610.1"/>
    </source>
</evidence>
<proteinExistence type="predicted"/>
<gene>
    <name evidence="2" type="ORF">FOL01_0751</name>
</gene>